<accession>A0A6L6QMT7</accession>
<dbReference type="RefSeq" id="WP_155456322.1">
    <property type="nucleotide sequence ID" value="NZ_WNKX01000021.1"/>
</dbReference>
<dbReference type="InterPro" id="IPR003346">
    <property type="entry name" value="Transposase_20"/>
</dbReference>
<protein>
    <submittedName>
        <fullName evidence="2">Transposase</fullName>
    </submittedName>
</protein>
<dbReference type="PANTHER" id="PTHR33055">
    <property type="entry name" value="TRANSPOSASE FOR INSERTION SEQUENCE ELEMENT IS1111A"/>
    <property type="match status" value="1"/>
</dbReference>
<dbReference type="OrthoDB" id="9795150at2"/>
<dbReference type="InterPro" id="IPR047650">
    <property type="entry name" value="Transpos_IS110"/>
</dbReference>
<organism evidence="2 3">
    <name type="scientific">Massilia eburnea</name>
    <dbReference type="NCBI Taxonomy" id="1776165"/>
    <lineage>
        <taxon>Bacteria</taxon>
        <taxon>Pseudomonadati</taxon>
        <taxon>Pseudomonadota</taxon>
        <taxon>Betaproteobacteria</taxon>
        <taxon>Burkholderiales</taxon>
        <taxon>Oxalobacteraceae</taxon>
        <taxon>Telluria group</taxon>
        <taxon>Massilia</taxon>
    </lineage>
</organism>
<dbReference type="EMBL" id="WNKX01000021">
    <property type="protein sequence ID" value="MTW13404.1"/>
    <property type="molecule type" value="Genomic_DNA"/>
</dbReference>
<evidence type="ECO:0000313" key="2">
    <source>
        <dbReference type="EMBL" id="MTW13404.1"/>
    </source>
</evidence>
<dbReference type="GO" id="GO:0003677">
    <property type="term" value="F:DNA binding"/>
    <property type="evidence" value="ECO:0007669"/>
    <property type="project" value="InterPro"/>
</dbReference>
<dbReference type="Pfam" id="PF02371">
    <property type="entry name" value="Transposase_20"/>
    <property type="match status" value="1"/>
</dbReference>
<proteinExistence type="predicted"/>
<gene>
    <name evidence="2" type="ORF">GM658_22610</name>
</gene>
<dbReference type="GO" id="GO:0004803">
    <property type="term" value="F:transposase activity"/>
    <property type="evidence" value="ECO:0007669"/>
    <property type="project" value="InterPro"/>
</dbReference>
<dbReference type="AlphaFoldDB" id="A0A6L6QMT7"/>
<reference evidence="2 3" key="1">
    <citation type="submission" date="2019-11" db="EMBL/GenBank/DDBJ databases">
        <title>Type strains purchased from KCTC, JCM and DSMZ.</title>
        <authorList>
            <person name="Lu H."/>
        </authorList>
    </citation>
    <scope>NUCLEOTIDE SEQUENCE [LARGE SCALE GENOMIC DNA]</scope>
    <source>
        <strain evidence="2 3">JCM 31587</strain>
    </source>
</reference>
<dbReference type="PANTHER" id="PTHR33055:SF3">
    <property type="entry name" value="PUTATIVE TRANSPOSASE FOR IS117-RELATED"/>
    <property type="match status" value="1"/>
</dbReference>
<dbReference type="GO" id="GO:0006313">
    <property type="term" value="P:DNA transposition"/>
    <property type="evidence" value="ECO:0007669"/>
    <property type="project" value="InterPro"/>
</dbReference>
<evidence type="ECO:0000313" key="3">
    <source>
        <dbReference type="Proteomes" id="UP000472320"/>
    </source>
</evidence>
<feature type="domain" description="Transposase IS116/IS110/IS902 C-terminal" evidence="1">
    <location>
        <begin position="82"/>
        <end position="133"/>
    </location>
</feature>
<comment type="caution">
    <text evidence="2">The sequence shown here is derived from an EMBL/GenBank/DDBJ whole genome shotgun (WGS) entry which is preliminary data.</text>
</comment>
<sequence>MQHWDAPSLEQRQLRAWSNRLAALQDMRQQEMNRLETHAVAEQREIVAHVQAHIVWLNQQIAQIEKDIDDHIDRHPGLKHDAELIETIPGLGRTTAAKILGHVGDVRRFENAKALAAYIGVTPRQRQSGSTIRGR</sequence>
<evidence type="ECO:0000259" key="1">
    <source>
        <dbReference type="Pfam" id="PF02371"/>
    </source>
</evidence>
<dbReference type="Proteomes" id="UP000472320">
    <property type="component" value="Unassembled WGS sequence"/>
</dbReference>
<keyword evidence="3" id="KW-1185">Reference proteome</keyword>
<name>A0A6L6QMT7_9BURK</name>
<feature type="non-terminal residue" evidence="2">
    <location>
        <position position="135"/>
    </location>
</feature>